<accession>A0A850HBI8</accession>
<dbReference type="Pfam" id="PF01943">
    <property type="entry name" value="Polysacc_synt"/>
    <property type="match status" value="1"/>
</dbReference>
<comment type="subcellular location">
    <subcellularLocation>
        <location evidence="1">Cell membrane</location>
        <topology evidence="1">Multi-pass membrane protein</topology>
    </subcellularLocation>
</comment>
<feature type="transmembrane region" description="Helical" evidence="6">
    <location>
        <begin position="413"/>
        <end position="437"/>
    </location>
</feature>
<reference evidence="9 10" key="1">
    <citation type="journal article" date="2020" name="Cell Host Microbe">
        <title>Functional and Genomic Variation between Human-Derived Isolates of Lachnospiraceae Reveals Inter- and Intra-Species Diversity.</title>
        <authorList>
            <person name="Sorbara M.T."/>
            <person name="Littmann E.R."/>
            <person name="Fontana E."/>
            <person name="Moody T.U."/>
            <person name="Kohout C.E."/>
            <person name="Gjonbalaj M."/>
            <person name="Eaton V."/>
            <person name="Seok R."/>
            <person name="Leiner I.M."/>
            <person name="Pamer E.G."/>
        </authorList>
    </citation>
    <scope>NUCLEOTIDE SEQUENCE [LARGE SCALE GENOMIC DNA]</scope>
    <source>
        <strain evidence="8 9">MSK.17.11</strain>
        <strain evidence="7 10">MSK.17.38</strain>
    </source>
</reference>
<evidence type="ECO:0000256" key="1">
    <source>
        <dbReference type="ARBA" id="ARBA00004651"/>
    </source>
</evidence>
<keyword evidence="4 6" id="KW-1133">Transmembrane helix</keyword>
<feature type="transmembrane region" description="Helical" evidence="6">
    <location>
        <begin position="43"/>
        <end position="65"/>
    </location>
</feature>
<evidence type="ECO:0000256" key="2">
    <source>
        <dbReference type="ARBA" id="ARBA00022475"/>
    </source>
</evidence>
<protein>
    <submittedName>
        <fullName evidence="8">Polysaccharide biosynthesis protein</fullName>
    </submittedName>
</protein>
<feature type="transmembrane region" description="Helical" evidence="6">
    <location>
        <begin position="12"/>
        <end position="31"/>
    </location>
</feature>
<keyword evidence="9" id="KW-1185">Reference proteome</keyword>
<evidence type="ECO:0000256" key="5">
    <source>
        <dbReference type="ARBA" id="ARBA00023136"/>
    </source>
</evidence>
<dbReference type="Proteomes" id="UP000701680">
    <property type="component" value="Unassembled WGS sequence"/>
</dbReference>
<feature type="transmembrane region" description="Helical" evidence="6">
    <location>
        <begin position="389"/>
        <end position="406"/>
    </location>
</feature>
<evidence type="ECO:0000313" key="8">
    <source>
        <dbReference type="EMBL" id="NVH57278.1"/>
    </source>
</evidence>
<evidence type="ECO:0000313" key="9">
    <source>
        <dbReference type="Proteomes" id="UP000528555"/>
    </source>
</evidence>
<dbReference type="RefSeq" id="WP_173814201.1">
    <property type="nucleotide sequence ID" value="NZ_JAAITX010000001.1"/>
</dbReference>
<dbReference type="InterPro" id="IPR024923">
    <property type="entry name" value="PG_synth_SpoVB"/>
</dbReference>
<dbReference type="EMBL" id="JAAIUO010000001">
    <property type="protein sequence ID" value="NSK13593.1"/>
    <property type="molecule type" value="Genomic_DNA"/>
</dbReference>
<dbReference type="GO" id="GO:0005886">
    <property type="term" value="C:plasma membrane"/>
    <property type="evidence" value="ECO:0007669"/>
    <property type="project" value="UniProtKB-SubCell"/>
</dbReference>
<gene>
    <name evidence="8" type="ORF">G5A66_01175</name>
    <name evidence="7" type="ORF">G5A75_01635</name>
</gene>
<evidence type="ECO:0000256" key="3">
    <source>
        <dbReference type="ARBA" id="ARBA00022692"/>
    </source>
</evidence>
<keyword evidence="3 6" id="KW-0812">Transmembrane</keyword>
<reference evidence="8" key="2">
    <citation type="submission" date="2020-02" db="EMBL/GenBank/DDBJ databases">
        <authorList>
            <person name="Littmann E."/>
            <person name="Sorbara M."/>
        </authorList>
    </citation>
    <scope>NUCLEOTIDE SEQUENCE</scope>
    <source>
        <strain evidence="8">MSK.17.11</strain>
        <strain evidence="7">MSK.17.38</strain>
    </source>
</reference>
<evidence type="ECO:0000313" key="7">
    <source>
        <dbReference type="EMBL" id="NSK13593.1"/>
    </source>
</evidence>
<dbReference type="InterPro" id="IPR002797">
    <property type="entry name" value="Polysacc_synth"/>
</dbReference>
<sequence>MSRKHLLLKGTFILTATGFITRFMGFFYRIFLSHTFGEEGVGLYQLIFPVYALGYSLTCAGIELALSRLVARELTKGNEKNARQLLITSLFLTVSFSLIITFFLQQSSSFLAKNVLCDLRCTRFLLILSYVFPFAAVHSCICGYYFGRKQTKIPALSQLLEQGIRILSVFLLYQYLTKHSISFDISIAVTGLIAGEAFSSLFCLYAVRNHHLFGPFAPPAPSTFFNHTKELLCLSAPLTASRILLNILQSIEAVSIPVRLQIYGMTVKESLSIYGVLTGMALPCILFPSAITNSVSTMLLPTVAEIQASKHRMGLKNLVKKVTYSCIFLGSICCVFFITFGRWFGKTLFHSPLAGNFIFLLSFMCPFLYPNNTLLSVINGIGKTTLSFFINTLSLGIRIFSVWILIPHFGILGYLYGLLASQICIFLLCIFFLSNFLKSQN</sequence>
<dbReference type="EMBL" id="JAAITX010000001">
    <property type="protein sequence ID" value="NVH57278.1"/>
    <property type="molecule type" value="Genomic_DNA"/>
</dbReference>
<dbReference type="AlphaFoldDB" id="A0A850HBI8"/>
<feature type="transmembrane region" description="Helical" evidence="6">
    <location>
        <begin position="182"/>
        <end position="207"/>
    </location>
</feature>
<dbReference type="PANTHER" id="PTHR30250">
    <property type="entry name" value="PST FAMILY PREDICTED COLANIC ACID TRANSPORTER"/>
    <property type="match status" value="1"/>
</dbReference>
<comment type="caution">
    <text evidence="8">The sequence shown here is derived from an EMBL/GenBank/DDBJ whole genome shotgun (WGS) entry which is preliminary data.</text>
</comment>
<dbReference type="CDD" id="cd13124">
    <property type="entry name" value="MATE_SpoVB_like"/>
    <property type="match status" value="1"/>
</dbReference>
<dbReference type="InterPro" id="IPR050833">
    <property type="entry name" value="Poly_Biosynth_Transport"/>
</dbReference>
<feature type="transmembrane region" description="Helical" evidence="6">
    <location>
        <begin position="271"/>
        <end position="291"/>
    </location>
</feature>
<keyword evidence="2" id="KW-1003">Cell membrane</keyword>
<dbReference type="PANTHER" id="PTHR30250:SF24">
    <property type="entry name" value="STAGE V SPORULATION PROTEIN B"/>
    <property type="match status" value="1"/>
</dbReference>
<keyword evidence="5 6" id="KW-0472">Membrane</keyword>
<evidence type="ECO:0000256" key="4">
    <source>
        <dbReference type="ARBA" id="ARBA00022989"/>
    </source>
</evidence>
<evidence type="ECO:0000256" key="6">
    <source>
        <dbReference type="SAM" id="Phobius"/>
    </source>
</evidence>
<name>A0A850HBI8_9FIRM</name>
<organism evidence="8 9">
    <name type="scientific">Dorea phocaeensis</name>
    <dbReference type="NCBI Taxonomy" id="2040291"/>
    <lineage>
        <taxon>Bacteria</taxon>
        <taxon>Bacillati</taxon>
        <taxon>Bacillota</taxon>
        <taxon>Clostridia</taxon>
        <taxon>Lachnospirales</taxon>
        <taxon>Lachnospiraceae</taxon>
        <taxon>Dorea</taxon>
    </lineage>
</organism>
<dbReference type="Proteomes" id="UP000528555">
    <property type="component" value="Unassembled WGS sequence"/>
</dbReference>
<proteinExistence type="predicted"/>
<dbReference type="PIRSF" id="PIRSF038958">
    <property type="entry name" value="PG_synth_SpoVB"/>
    <property type="match status" value="1"/>
</dbReference>
<feature type="transmembrane region" description="Helical" evidence="6">
    <location>
        <begin position="322"/>
        <end position="341"/>
    </location>
</feature>
<feature type="transmembrane region" description="Helical" evidence="6">
    <location>
        <begin position="124"/>
        <end position="147"/>
    </location>
</feature>
<feature type="transmembrane region" description="Helical" evidence="6">
    <location>
        <begin position="85"/>
        <end position="104"/>
    </location>
</feature>
<evidence type="ECO:0000313" key="10">
    <source>
        <dbReference type="Proteomes" id="UP000701680"/>
    </source>
</evidence>